<comment type="caution">
    <text evidence="1">The sequence shown here is derived from an EMBL/GenBank/DDBJ whole genome shotgun (WGS) entry which is preliminary data.</text>
</comment>
<dbReference type="Proteomes" id="UP001580391">
    <property type="component" value="Unassembled WGS sequence"/>
</dbReference>
<sequence length="272" mass="31036">MRNKFLILLGILFFLSGCRPVGVTVYLFPDTKESAKVRNYLLGTISEQLSIEITGKEKISVYSLPILIERIGAFQQVETCDGVGDEFCISLRLNETRKCTKGRGILRISSVLRFSSGNKPIQAPSPILSESQFESNSCHFSSQTVRSGVYASIEHLVRSVFPRRYFVRTPLNEFFTNASGNERLGGFYSDFLSELSKDPLDWKKAEKILLSAEAQFPQDFSLLQNIGTIYIFQGEWILGCKYFSRSIEFGKSEMLFRWLDACENFEFKEILR</sequence>
<keyword evidence="2" id="KW-1185">Reference proteome</keyword>
<protein>
    <recommendedName>
        <fullName evidence="3">Tetratricopeptide repeat protein</fullName>
    </recommendedName>
</protein>
<dbReference type="PROSITE" id="PS51257">
    <property type="entry name" value="PROKAR_LIPOPROTEIN"/>
    <property type="match status" value="1"/>
</dbReference>
<proteinExistence type="predicted"/>
<gene>
    <name evidence="1" type="ORF">ACE5IX_10460</name>
</gene>
<name>A0ABV5BS37_9LEPT</name>
<dbReference type="EMBL" id="JBHILJ010000005">
    <property type="protein sequence ID" value="MFB5736931.1"/>
    <property type="molecule type" value="Genomic_DNA"/>
</dbReference>
<reference evidence="1 2" key="1">
    <citation type="submission" date="2024-09" db="EMBL/GenBank/DDBJ databases">
        <title>Taxonomic and Genotyping Characterization of Leptospira Strains isolated from Multiple Sources in Colombia highlights the importance of intermediate species.</title>
        <authorList>
            <person name="Torres Higuera L."/>
            <person name="Rojas Tapias D."/>
            <person name="Jimenez Velasquez S."/>
            <person name="Renjifo Ibanez C."/>
        </authorList>
    </citation>
    <scope>NUCLEOTIDE SEQUENCE [LARGE SCALE GENOMIC DNA]</scope>
    <source>
        <strain evidence="1 2">Lep080</strain>
    </source>
</reference>
<organism evidence="1 2">
    <name type="scientific">Leptospira wolffii</name>
    <dbReference type="NCBI Taxonomy" id="409998"/>
    <lineage>
        <taxon>Bacteria</taxon>
        <taxon>Pseudomonadati</taxon>
        <taxon>Spirochaetota</taxon>
        <taxon>Spirochaetia</taxon>
        <taxon>Leptospirales</taxon>
        <taxon>Leptospiraceae</taxon>
        <taxon>Leptospira</taxon>
    </lineage>
</organism>
<dbReference type="RefSeq" id="WP_135701094.1">
    <property type="nucleotide sequence ID" value="NZ_JBHILI010000006.1"/>
</dbReference>
<evidence type="ECO:0000313" key="2">
    <source>
        <dbReference type="Proteomes" id="UP001580391"/>
    </source>
</evidence>
<evidence type="ECO:0000313" key="1">
    <source>
        <dbReference type="EMBL" id="MFB5736931.1"/>
    </source>
</evidence>
<evidence type="ECO:0008006" key="3">
    <source>
        <dbReference type="Google" id="ProtNLM"/>
    </source>
</evidence>
<accession>A0ABV5BS37</accession>